<reference evidence="8" key="1">
    <citation type="journal article" date="2014" name="Int. J. Syst. Evol. Microbiol.">
        <title>Complete genome sequence of Corynebacterium casei LMG S-19264T (=DSM 44701T), isolated from a smear-ripened cheese.</title>
        <authorList>
            <consortium name="US DOE Joint Genome Institute (JGI-PGF)"/>
            <person name="Walter F."/>
            <person name="Albersmeier A."/>
            <person name="Kalinowski J."/>
            <person name="Ruckert C."/>
        </authorList>
    </citation>
    <scope>NUCLEOTIDE SEQUENCE</scope>
    <source>
        <strain evidence="8">CGMCC 1.15290</strain>
    </source>
</reference>
<dbReference type="Proteomes" id="UP000627292">
    <property type="component" value="Unassembled WGS sequence"/>
</dbReference>
<evidence type="ECO:0000259" key="7">
    <source>
        <dbReference type="Pfam" id="PF10035"/>
    </source>
</evidence>
<evidence type="ECO:0000256" key="3">
    <source>
        <dbReference type="ARBA" id="ARBA00022692"/>
    </source>
</evidence>
<dbReference type="EMBL" id="BMIB01000006">
    <property type="protein sequence ID" value="GGH82064.1"/>
    <property type="molecule type" value="Genomic_DNA"/>
</dbReference>
<dbReference type="RefSeq" id="WP_188958784.1">
    <property type="nucleotide sequence ID" value="NZ_BMIB01000006.1"/>
</dbReference>
<name>A0A917MZI3_9BACT</name>
<dbReference type="Pfam" id="PF02588">
    <property type="entry name" value="YitT_membrane"/>
    <property type="match status" value="1"/>
</dbReference>
<comment type="subcellular location">
    <subcellularLocation>
        <location evidence="1">Cell membrane</location>
        <topology evidence="1">Multi-pass membrane protein</topology>
    </subcellularLocation>
</comment>
<feature type="transmembrane region" description="Helical" evidence="6">
    <location>
        <begin position="111"/>
        <end position="140"/>
    </location>
</feature>
<evidence type="ECO:0000256" key="4">
    <source>
        <dbReference type="ARBA" id="ARBA00022989"/>
    </source>
</evidence>
<dbReference type="InterPro" id="IPR015867">
    <property type="entry name" value="N-reg_PII/ATP_PRibTrfase_C"/>
</dbReference>
<evidence type="ECO:0000313" key="9">
    <source>
        <dbReference type="Proteomes" id="UP000627292"/>
    </source>
</evidence>
<dbReference type="Gene3D" id="3.30.70.120">
    <property type="match status" value="1"/>
</dbReference>
<dbReference type="InterPro" id="IPR019264">
    <property type="entry name" value="DUF2179"/>
</dbReference>
<keyword evidence="9" id="KW-1185">Reference proteome</keyword>
<gene>
    <name evidence="8" type="ORF">GCM10011379_55400</name>
</gene>
<evidence type="ECO:0000256" key="5">
    <source>
        <dbReference type="ARBA" id="ARBA00023136"/>
    </source>
</evidence>
<organism evidence="8 9">
    <name type="scientific">Filimonas zeae</name>
    <dbReference type="NCBI Taxonomy" id="1737353"/>
    <lineage>
        <taxon>Bacteria</taxon>
        <taxon>Pseudomonadati</taxon>
        <taxon>Bacteroidota</taxon>
        <taxon>Chitinophagia</taxon>
        <taxon>Chitinophagales</taxon>
        <taxon>Chitinophagaceae</taxon>
        <taxon>Filimonas</taxon>
    </lineage>
</organism>
<feature type="domain" description="DUF2179" evidence="7">
    <location>
        <begin position="220"/>
        <end position="280"/>
    </location>
</feature>
<dbReference type="GO" id="GO:0005886">
    <property type="term" value="C:plasma membrane"/>
    <property type="evidence" value="ECO:0007669"/>
    <property type="project" value="UniProtKB-SubCell"/>
</dbReference>
<keyword evidence="5 6" id="KW-0472">Membrane</keyword>
<dbReference type="InterPro" id="IPR051461">
    <property type="entry name" value="UPF0750_membrane"/>
</dbReference>
<keyword evidence="2" id="KW-1003">Cell membrane</keyword>
<dbReference type="PANTHER" id="PTHR33545:SF3">
    <property type="entry name" value="UPF0750 MEMBRANE PROTEIN YQFU"/>
    <property type="match status" value="1"/>
</dbReference>
<feature type="transmembrane region" description="Helical" evidence="6">
    <location>
        <begin position="152"/>
        <end position="178"/>
    </location>
</feature>
<feature type="transmembrane region" description="Helical" evidence="6">
    <location>
        <begin position="9"/>
        <end position="31"/>
    </location>
</feature>
<evidence type="ECO:0000256" key="6">
    <source>
        <dbReference type="SAM" id="Phobius"/>
    </source>
</evidence>
<keyword evidence="4 6" id="KW-1133">Transmembrane helix</keyword>
<accession>A0A917MZI3</accession>
<feature type="transmembrane region" description="Helical" evidence="6">
    <location>
        <begin position="51"/>
        <end position="72"/>
    </location>
</feature>
<sequence length="289" mass="31785">MKGPQLPSWLVDSIYIIVGILFCGFALKSFLVPNQFFDGGVTGMSLLLHEIYHFNIAWVIVLCNIPFIIMGIFQVNKKFAIKTLAAVVGLGLCLAFIHYPPITSDKLLVSIFGGVFMGIGVGLAMRGGCALDGIEVLALYTGRRVSFTISEIILGINIIIFLIAAIKLGLPTALYSILTYYTASRTISFVIEGLEEYTGVTIVSAESAQIKEQLVMHLGRGITVYKGERGFLKESFEVSQPTDIVFTVVTRLEVRRLRNLVHHIDPNAFIFTSTIKEAAGGVLKRKPRH</sequence>
<dbReference type="CDD" id="cd16380">
    <property type="entry name" value="YitT_C"/>
    <property type="match status" value="1"/>
</dbReference>
<keyword evidence="3 6" id="KW-0812">Transmembrane</keyword>
<dbReference type="InterPro" id="IPR003740">
    <property type="entry name" value="YitT"/>
</dbReference>
<dbReference type="Pfam" id="PF10035">
    <property type="entry name" value="DUF2179"/>
    <property type="match status" value="1"/>
</dbReference>
<dbReference type="PIRSF" id="PIRSF006483">
    <property type="entry name" value="Membrane_protein_YitT"/>
    <property type="match status" value="1"/>
</dbReference>
<dbReference type="PANTHER" id="PTHR33545">
    <property type="entry name" value="UPF0750 MEMBRANE PROTEIN YITT-RELATED"/>
    <property type="match status" value="1"/>
</dbReference>
<proteinExistence type="predicted"/>
<protein>
    <submittedName>
        <fullName evidence="8">Membrane protein</fullName>
    </submittedName>
</protein>
<evidence type="ECO:0000313" key="8">
    <source>
        <dbReference type="EMBL" id="GGH82064.1"/>
    </source>
</evidence>
<dbReference type="AlphaFoldDB" id="A0A917MZI3"/>
<comment type="caution">
    <text evidence="8">The sequence shown here is derived from an EMBL/GenBank/DDBJ whole genome shotgun (WGS) entry which is preliminary data.</text>
</comment>
<reference evidence="8" key="2">
    <citation type="submission" date="2020-09" db="EMBL/GenBank/DDBJ databases">
        <authorList>
            <person name="Sun Q."/>
            <person name="Zhou Y."/>
        </authorList>
    </citation>
    <scope>NUCLEOTIDE SEQUENCE</scope>
    <source>
        <strain evidence="8">CGMCC 1.15290</strain>
    </source>
</reference>
<feature type="transmembrane region" description="Helical" evidence="6">
    <location>
        <begin position="79"/>
        <end position="99"/>
    </location>
</feature>
<evidence type="ECO:0000256" key="1">
    <source>
        <dbReference type="ARBA" id="ARBA00004651"/>
    </source>
</evidence>
<evidence type="ECO:0000256" key="2">
    <source>
        <dbReference type="ARBA" id="ARBA00022475"/>
    </source>
</evidence>